<evidence type="ECO:0000256" key="6">
    <source>
        <dbReference type="SAM" id="Phobius"/>
    </source>
</evidence>
<keyword evidence="5 6" id="KW-0472">Membrane</keyword>
<feature type="domain" description="EamA" evidence="7">
    <location>
        <begin position="168"/>
        <end position="303"/>
    </location>
</feature>
<dbReference type="InterPro" id="IPR050638">
    <property type="entry name" value="AA-Vitamin_Transporters"/>
</dbReference>
<feature type="transmembrane region" description="Helical" evidence="6">
    <location>
        <begin position="167"/>
        <end position="187"/>
    </location>
</feature>
<name>A0A1J5NPF1_NEOTH</name>
<dbReference type="PANTHER" id="PTHR32322:SF2">
    <property type="entry name" value="EAMA DOMAIN-CONTAINING PROTEIN"/>
    <property type="match status" value="1"/>
</dbReference>
<evidence type="ECO:0000313" key="9">
    <source>
        <dbReference type="Proteomes" id="UP000182811"/>
    </source>
</evidence>
<evidence type="ECO:0000313" key="8">
    <source>
        <dbReference type="EMBL" id="OIQ60136.1"/>
    </source>
</evidence>
<evidence type="ECO:0000256" key="2">
    <source>
        <dbReference type="ARBA" id="ARBA00007362"/>
    </source>
</evidence>
<dbReference type="EMBL" id="MDDC01000006">
    <property type="protein sequence ID" value="OIQ60136.1"/>
    <property type="molecule type" value="Genomic_DNA"/>
</dbReference>
<feature type="domain" description="EamA" evidence="7">
    <location>
        <begin position="24"/>
        <end position="155"/>
    </location>
</feature>
<evidence type="ECO:0000256" key="1">
    <source>
        <dbReference type="ARBA" id="ARBA00004141"/>
    </source>
</evidence>
<keyword evidence="3 6" id="KW-0812">Transmembrane</keyword>
<reference evidence="8 9" key="1">
    <citation type="submission" date="2016-08" db="EMBL/GenBank/DDBJ databases">
        <title>Genome-based comparison of Moorella thermoacetic strains.</title>
        <authorList>
            <person name="Poehlein A."/>
            <person name="Bengelsdorf F.R."/>
            <person name="Esser C."/>
            <person name="Duerre P."/>
            <person name="Daniel R."/>
        </authorList>
    </citation>
    <scope>NUCLEOTIDE SEQUENCE [LARGE SCALE GENOMIC DNA]</scope>
    <source>
        <strain evidence="8 9">DSM 21394</strain>
    </source>
</reference>
<feature type="transmembrane region" description="Helical" evidence="6">
    <location>
        <begin position="111"/>
        <end position="132"/>
    </location>
</feature>
<dbReference type="InterPro" id="IPR037185">
    <property type="entry name" value="EmrE-like"/>
</dbReference>
<protein>
    <submittedName>
        <fullName evidence="8">Putative inner membrane transporter yiJE</fullName>
    </submittedName>
</protein>
<keyword evidence="4 6" id="KW-1133">Transmembrane helix</keyword>
<dbReference type="PANTHER" id="PTHR32322">
    <property type="entry name" value="INNER MEMBRANE TRANSPORTER"/>
    <property type="match status" value="1"/>
</dbReference>
<sequence>MVSAGHQGPGLGWWRVVILQPKHIYALILVTLIWGLTFPAMKIGSFYLPPLSFAAWRFFLGALCLLPLAGRRQGKLWHAGRDFWPLFLLGLLQTAIMGGTLHLGISMVKSGITSVVLYSYPFFFTFLAFLLLREPLTGKQMAGLITGFAGLILVVDPWKMHPTHAELTGILVLLVGSISWGLASVYLKAAFKPRDKLVVTTYQMFYGSLVLMLVAAFADHGLRFSWTAPGLGIMLYTALLTSALGFVILLTIQARYPASQTSVYLFLVPVFGVLSSSLLLGEKLTLNLLLGLALVAAGIITVNLGAPARAREKTDWVAPGK</sequence>
<dbReference type="Proteomes" id="UP000182811">
    <property type="component" value="Unassembled WGS sequence"/>
</dbReference>
<comment type="similarity">
    <text evidence="2">Belongs to the EamA transporter family.</text>
</comment>
<feature type="transmembrane region" description="Helical" evidence="6">
    <location>
        <begin position="54"/>
        <end position="71"/>
    </location>
</feature>
<proteinExistence type="inferred from homology"/>
<gene>
    <name evidence="8" type="primary">yijE_2</name>
    <name evidence="8" type="ORF">MOTE_09740</name>
</gene>
<feature type="transmembrane region" description="Helical" evidence="6">
    <location>
        <begin position="144"/>
        <end position="161"/>
    </location>
</feature>
<feature type="transmembrane region" description="Helical" evidence="6">
    <location>
        <begin position="24"/>
        <end position="48"/>
    </location>
</feature>
<comment type="caution">
    <text evidence="8">The sequence shown here is derived from an EMBL/GenBank/DDBJ whole genome shotgun (WGS) entry which is preliminary data.</text>
</comment>
<organism evidence="8 9">
    <name type="scientific">Neomoorella thermoacetica</name>
    <name type="common">Clostridium thermoaceticum</name>
    <dbReference type="NCBI Taxonomy" id="1525"/>
    <lineage>
        <taxon>Bacteria</taxon>
        <taxon>Bacillati</taxon>
        <taxon>Bacillota</taxon>
        <taxon>Clostridia</taxon>
        <taxon>Neomoorellales</taxon>
        <taxon>Neomoorellaceae</taxon>
        <taxon>Neomoorella</taxon>
    </lineage>
</organism>
<accession>A0A1J5NPF1</accession>
<dbReference type="InterPro" id="IPR000620">
    <property type="entry name" value="EamA_dom"/>
</dbReference>
<evidence type="ECO:0000256" key="3">
    <source>
        <dbReference type="ARBA" id="ARBA00022692"/>
    </source>
</evidence>
<dbReference type="SUPFAM" id="SSF103481">
    <property type="entry name" value="Multidrug resistance efflux transporter EmrE"/>
    <property type="match status" value="2"/>
</dbReference>
<feature type="transmembrane region" description="Helical" evidence="6">
    <location>
        <begin position="83"/>
        <end position="105"/>
    </location>
</feature>
<feature type="transmembrane region" description="Helical" evidence="6">
    <location>
        <begin position="199"/>
        <end position="218"/>
    </location>
</feature>
<evidence type="ECO:0000256" key="4">
    <source>
        <dbReference type="ARBA" id="ARBA00022989"/>
    </source>
</evidence>
<evidence type="ECO:0000259" key="7">
    <source>
        <dbReference type="Pfam" id="PF00892"/>
    </source>
</evidence>
<feature type="transmembrane region" description="Helical" evidence="6">
    <location>
        <begin position="230"/>
        <end position="251"/>
    </location>
</feature>
<evidence type="ECO:0000256" key="5">
    <source>
        <dbReference type="ARBA" id="ARBA00023136"/>
    </source>
</evidence>
<dbReference type="AlphaFoldDB" id="A0A1J5NPF1"/>
<dbReference type="GO" id="GO:0016020">
    <property type="term" value="C:membrane"/>
    <property type="evidence" value="ECO:0007669"/>
    <property type="project" value="UniProtKB-SubCell"/>
</dbReference>
<dbReference type="Pfam" id="PF00892">
    <property type="entry name" value="EamA"/>
    <property type="match status" value="2"/>
</dbReference>
<feature type="transmembrane region" description="Helical" evidence="6">
    <location>
        <begin position="263"/>
        <end position="280"/>
    </location>
</feature>
<comment type="subcellular location">
    <subcellularLocation>
        <location evidence="1">Membrane</location>
        <topology evidence="1">Multi-pass membrane protein</topology>
    </subcellularLocation>
</comment>
<feature type="transmembrane region" description="Helical" evidence="6">
    <location>
        <begin position="286"/>
        <end position="306"/>
    </location>
</feature>